<organism evidence="4 5">
    <name type="scientific">Fusarium sarcochroum</name>
    <dbReference type="NCBI Taxonomy" id="1208366"/>
    <lineage>
        <taxon>Eukaryota</taxon>
        <taxon>Fungi</taxon>
        <taxon>Dikarya</taxon>
        <taxon>Ascomycota</taxon>
        <taxon>Pezizomycotina</taxon>
        <taxon>Sordariomycetes</taxon>
        <taxon>Hypocreomycetidae</taxon>
        <taxon>Hypocreales</taxon>
        <taxon>Nectriaceae</taxon>
        <taxon>Fusarium</taxon>
        <taxon>Fusarium lateritium species complex</taxon>
    </lineage>
</organism>
<dbReference type="GO" id="GO:0016614">
    <property type="term" value="F:oxidoreductase activity, acting on CH-OH group of donors"/>
    <property type="evidence" value="ECO:0007669"/>
    <property type="project" value="UniProtKB-ARBA"/>
</dbReference>
<evidence type="ECO:0000256" key="3">
    <source>
        <dbReference type="ARBA" id="ARBA00023002"/>
    </source>
</evidence>
<dbReference type="FunFam" id="3.40.50.720:FF:000084">
    <property type="entry name" value="Short-chain dehydrogenase reductase"/>
    <property type="match status" value="1"/>
</dbReference>
<comment type="similarity">
    <text evidence="1">Belongs to the short-chain dehydrogenases/reductases (SDR) family.</text>
</comment>
<dbReference type="InterPro" id="IPR036291">
    <property type="entry name" value="NAD(P)-bd_dom_sf"/>
</dbReference>
<name>A0A8H4TUV0_9HYPO</name>
<dbReference type="SUPFAM" id="SSF51735">
    <property type="entry name" value="NAD(P)-binding Rossmann-fold domains"/>
    <property type="match status" value="1"/>
</dbReference>
<proteinExistence type="inferred from homology"/>
<reference evidence="4" key="1">
    <citation type="journal article" date="2020" name="BMC Genomics">
        <title>Correction to: Identification and distribution of gene clusters required for synthesis of sphingolipid metabolism inhibitors in diverse species of the filamentous fungus Fusarium.</title>
        <authorList>
            <person name="Kim H.S."/>
            <person name="Lohmar J.M."/>
            <person name="Busman M."/>
            <person name="Brown D.W."/>
            <person name="Naumann T.A."/>
            <person name="Divon H.H."/>
            <person name="Lysoe E."/>
            <person name="Uhlig S."/>
            <person name="Proctor R.H."/>
        </authorList>
    </citation>
    <scope>NUCLEOTIDE SEQUENCE</scope>
    <source>
        <strain evidence="4">NRRL 20472</strain>
    </source>
</reference>
<dbReference type="Gene3D" id="3.10.180.10">
    <property type="entry name" value="2,3-Dihydroxybiphenyl 1,2-Dioxygenase, domain 1"/>
    <property type="match status" value="2"/>
</dbReference>
<dbReference type="PANTHER" id="PTHR48107:SF7">
    <property type="entry name" value="RE15974P"/>
    <property type="match status" value="1"/>
</dbReference>
<evidence type="ECO:0000313" key="4">
    <source>
        <dbReference type="EMBL" id="KAF4964435.1"/>
    </source>
</evidence>
<protein>
    <recommendedName>
        <fullName evidence="6">VOC domain-containing protein</fullName>
    </recommendedName>
</protein>
<evidence type="ECO:0000313" key="5">
    <source>
        <dbReference type="Proteomes" id="UP000622797"/>
    </source>
</evidence>
<accession>A0A8H4TUV0</accession>
<keyword evidence="5" id="KW-1185">Reference proteome</keyword>
<dbReference type="Gene3D" id="3.40.50.720">
    <property type="entry name" value="NAD(P)-binding Rossmann-like Domain"/>
    <property type="match status" value="1"/>
</dbReference>
<dbReference type="PRINTS" id="PR00081">
    <property type="entry name" value="GDHRDH"/>
</dbReference>
<dbReference type="InterPro" id="IPR020904">
    <property type="entry name" value="Sc_DH/Rdtase_CS"/>
</dbReference>
<dbReference type="AlphaFoldDB" id="A0A8H4TUV0"/>
<evidence type="ECO:0000256" key="2">
    <source>
        <dbReference type="ARBA" id="ARBA00022857"/>
    </source>
</evidence>
<dbReference type="InterPro" id="IPR029068">
    <property type="entry name" value="Glyas_Bleomycin-R_OHBP_Dase"/>
</dbReference>
<dbReference type="InterPro" id="IPR002347">
    <property type="entry name" value="SDR_fam"/>
</dbReference>
<keyword evidence="2" id="KW-0521">NADP</keyword>
<comment type="caution">
    <text evidence="4">The sequence shown here is derived from an EMBL/GenBank/DDBJ whole genome shotgun (WGS) entry which is preliminary data.</text>
</comment>
<dbReference type="SUPFAM" id="SSF54593">
    <property type="entry name" value="Glyoxalase/Bleomycin resistance protein/Dihydroxybiphenyl dioxygenase"/>
    <property type="match status" value="1"/>
</dbReference>
<dbReference type="PANTHER" id="PTHR48107">
    <property type="entry name" value="NADPH-DEPENDENT ALDEHYDE REDUCTASE-LIKE PROTEIN, CHLOROPLASTIC-RELATED"/>
    <property type="match status" value="1"/>
</dbReference>
<sequence>MTQPPQDSRILLDRLSHCRYGHPDLQKAKEFFTDFGLVPVLERDDKIFFRGFGKDQFCYVAEKTSDGKRKFKGGSWIVQSMADLEKAANLPESTPIRDYDAPGGGKFVIIKDVMGEEVTLIYGQEDRLVEPREVPKPVMWNTWEDKRRLGEFQRPERDQPSKVHKLGHYGFEVNIDKLHEVFDWYSKVFNLKKTDTLFHTESNKTIMIFIHIDKGKEFVDHHNIFIAGSHEVKEGIKAHHSSWEVDDVDSQVVGHHYMIRKGYINVFGVGRHVLGSQIFDYWFDSSGFIVEHYADGDLVNEDSPNADEPAVAATVSSWGPDIPKAFFTKKIEDLPGVKDTPTFPLENMSGTVRKASSPLEGTMAGRTAVISGSSKGIGAGIATELSIRGANIVLNYPFPSLEIECRAVGDKLQTDWIAVCADLASDDGPEKLVREAVAKFGHIHILVSNAGYVPMAPLWASDLEMWDRAMDLNARGAFAMVKAALPHLTPYEPANPPNMSGTVGGSRIIIVGSAASRVPKVSQGIYAATKGALDAILRVWAKELPPKYGCTVNMVAPGPVLTETFIEHFTTDEWKGIKELLMNDTPVEGGAASVEDVAWAVAFLAEERSRFINGEYMVLSGGVSMI</sequence>
<dbReference type="EMBL" id="JABEXW010000410">
    <property type="protein sequence ID" value="KAF4964435.1"/>
    <property type="molecule type" value="Genomic_DNA"/>
</dbReference>
<dbReference type="Proteomes" id="UP000622797">
    <property type="component" value="Unassembled WGS sequence"/>
</dbReference>
<reference evidence="4" key="2">
    <citation type="submission" date="2020-05" db="EMBL/GenBank/DDBJ databases">
        <authorList>
            <person name="Kim H.-S."/>
            <person name="Proctor R.H."/>
            <person name="Brown D.W."/>
        </authorList>
    </citation>
    <scope>NUCLEOTIDE SEQUENCE</scope>
    <source>
        <strain evidence="4">NRRL 20472</strain>
    </source>
</reference>
<evidence type="ECO:0008006" key="6">
    <source>
        <dbReference type="Google" id="ProtNLM"/>
    </source>
</evidence>
<dbReference type="Pfam" id="PF13561">
    <property type="entry name" value="adh_short_C2"/>
    <property type="match status" value="1"/>
</dbReference>
<keyword evidence="3" id="KW-0560">Oxidoreductase</keyword>
<dbReference type="PROSITE" id="PS00061">
    <property type="entry name" value="ADH_SHORT"/>
    <property type="match status" value="1"/>
</dbReference>
<dbReference type="CDD" id="cd07267">
    <property type="entry name" value="THT_Oxygenase_N"/>
    <property type="match status" value="1"/>
</dbReference>
<gene>
    <name evidence="4" type="ORF">FSARC_7621</name>
</gene>
<evidence type="ECO:0000256" key="1">
    <source>
        <dbReference type="ARBA" id="ARBA00006484"/>
    </source>
</evidence>
<dbReference type="OrthoDB" id="3360610at2759"/>
<dbReference type="CDD" id="cd05233">
    <property type="entry name" value="SDR_c"/>
    <property type="match status" value="1"/>
</dbReference>